<dbReference type="CDD" id="cd00293">
    <property type="entry name" value="USP-like"/>
    <property type="match status" value="1"/>
</dbReference>
<dbReference type="PANTHER" id="PTHR46553:SF3">
    <property type="entry name" value="ADENINE NUCLEOTIDE ALPHA HYDROLASES-LIKE SUPERFAMILY PROTEIN"/>
    <property type="match status" value="1"/>
</dbReference>
<feature type="domain" description="UspA" evidence="2">
    <location>
        <begin position="12"/>
        <end position="143"/>
    </location>
</feature>
<dbReference type="PRINTS" id="PR01438">
    <property type="entry name" value="UNVRSLSTRESS"/>
</dbReference>
<evidence type="ECO:0000313" key="3">
    <source>
        <dbReference type="EMBL" id="XCG65727.1"/>
    </source>
</evidence>
<dbReference type="AlphaFoldDB" id="A0AAU8DV23"/>
<evidence type="ECO:0000256" key="1">
    <source>
        <dbReference type="ARBA" id="ARBA00008791"/>
    </source>
</evidence>
<dbReference type="EMBL" id="CP159218">
    <property type="protein sequence ID" value="XCG65727.1"/>
    <property type="molecule type" value="Genomic_DNA"/>
</dbReference>
<protein>
    <submittedName>
        <fullName evidence="3">Universal stress protein</fullName>
    </submittedName>
</protein>
<name>A0AAU8DV23_9ACTN</name>
<dbReference type="InterPro" id="IPR014729">
    <property type="entry name" value="Rossmann-like_a/b/a_fold"/>
</dbReference>
<dbReference type="PANTHER" id="PTHR46553">
    <property type="entry name" value="ADENINE NUCLEOTIDE ALPHA HYDROLASES-LIKE SUPERFAMILY PROTEIN"/>
    <property type="match status" value="1"/>
</dbReference>
<dbReference type="InterPro" id="IPR006016">
    <property type="entry name" value="UspA"/>
</dbReference>
<sequence length="167" mass="17630">MSVNTSAAQAGIVVGVDGSDESLLALRWALAEGARRSEVVEVVHCWYPRSMVDAVFGNGAEMRTGSECMLQNEVAKARNEFDGAPEVRTLSVHGRPVSTLVARSSDARLLVVGDRGYTGLKERLLGYVSDGCVRRARCSVVVVGDGKVTVTPAPVAAVGADAVMPVW</sequence>
<dbReference type="InterPro" id="IPR006015">
    <property type="entry name" value="Universal_stress_UspA"/>
</dbReference>
<reference evidence="3" key="1">
    <citation type="submission" date="2024-05" db="EMBL/GenBank/DDBJ databases">
        <authorList>
            <person name="Cai S.Y."/>
            <person name="Jin L.M."/>
            <person name="Li H.R."/>
        </authorList>
    </citation>
    <scope>NUCLEOTIDE SEQUENCE</scope>
    <source>
        <strain evidence="3">A5-74</strain>
    </source>
</reference>
<dbReference type="Gene3D" id="3.40.50.620">
    <property type="entry name" value="HUPs"/>
    <property type="match status" value="1"/>
</dbReference>
<proteinExistence type="inferred from homology"/>
<gene>
    <name evidence="3" type="ORF">ABLG96_10845</name>
</gene>
<dbReference type="RefSeq" id="WP_353651332.1">
    <property type="nucleotide sequence ID" value="NZ_CP159218.1"/>
</dbReference>
<dbReference type="Pfam" id="PF00582">
    <property type="entry name" value="Usp"/>
    <property type="match status" value="1"/>
</dbReference>
<comment type="similarity">
    <text evidence="1">Belongs to the universal stress protein A family.</text>
</comment>
<organism evidence="3">
    <name type="scientific">Nakamurella sp. A5-74</name>
    <dbReference type="NCBI Taxonomy" id="3158264"/>
    <lineage>
        <taxon>Bacteria</taxon>
        <taxon>Bacillati</taxon>
        <taxon>Actinomycetota</taxon>
        <taxon>Actinomycetes</taxon>
        <taxon>Nakamurellales</taxon>
        <taxon>Nakamurellaceae</taxon>
        <taxon>Nakamurella</taxon>
    </lineage>
</organism>
<dbReference type="SUPFAM" id="SSF52402">
    <property type="entry name" value="Adenine nucleotide alpha hydrolases-like"/>
    <property type="match status" value="1"/>
</dbReference>
<evidence type="ECO:0000259" key="2">
    <source>
        <dbReference type="Pfam" id="PF00582"/>
    </source>
</evidence>
<accession>A0AAU8DV23</accession>